<feature type="coiled-coil region" evidence="6">
    <location>
        <begin position="551"/>
        <end position="578"/>
    </location>
</feature>
<evidence type="ECO:0000313" key="8">
    <source>
        <dbReference type="EMBL" id="CAK7921831.1"/>
    </source>
</evidence>
<evidence type="ECO:0000313" key="9">
    <source>
        <dbReference type="Proteomes" id="UP001497600"/>
    </source>
</evidence>
<dbReference type="Proteomes" id="UP001497600">
    <property type="component" value="Chromosome H"/>
</dbReference>
<proteinExistence type="inferred from homology"/>
<evidence type="ECO:0000256" key="1">
    <source>
        <dbReference type="ARBA" id="ARBA00004123"/>
    </source>
</evidence>
<reference evidence="8 9" key="1">
    <citation type="submission" date="2024-01" db="EMBL/GenBank/DDBJ databases">
        <authorList>
            <consortium name="Genoscope - CEA"/>
            <person name="William W."/>
        </authorList>
    </citation>
    <scope>NUCLEOTIDE SEQUENCE [LARGE SCALE GENOMIC DNA]</scope>
    <source>
        <strain evidence="8 9">29B2s-10</strain>
    </source>
</reference>
<dbReference type="EMBL" id="OZ004260">
    <property type="protein sequence ID" value="CAK7921831.1"/>
    <property type="molecule type" value="Genomic_DNA"/>
</dbReference>
<feature type="compositionally biased region" description="Acidic residues" evidence="7">
    <location>
        <begin position="83"/>
        <end position="93"/>
    </location>
</feature>
<feature type="region of interest" description="Disordered" evidence="7">
    <location>
        <begin position="80"/>
        <end position="244"/>
    </location>
</feature>
<dbReference type="PANTHER" id="PTHR13556:SF2">
    <property type="entry name" value="TRANSCRIPTIONAL ADAPTER 3"/>
    <property type="match status" value="1"/>
</dbReference>
<feature type="compositionally biased region" description="Acidic residues" evidence="7">
    <location>
        <begin position="128"/>
        <end position="139"/>
    </location>
</feature>
<protein>
    <submittedName>
        <fullName evidence="8">Chromatin-remodeling complexes subunit Ngg1p</fullName>
    </submittedName>
</protein>
<keyword evidence="6" id="KW-0175">Coiled coil</keyword>
<gene>
    <name evidence="8" type="primary">NGG1</name>
    <name evidence="8" type="ORF">CAAN4_H18800</name>
</gene>
<evidence type="ECO:0000256" key="6">
    <source>
        <dbReference type="SAM" id="Coils"/>
    </source>
</evidence>
<comment type="similarity">
    <text evidence="2">Belongs to the NGG1 family.</text>
</comment>
<evidence type="ECO:0000256" key="4">
    <source>
        <dbReference type="ARBA" id="ARBA00023163"/>
    </source>
</evidence>
<dbReference type="InterPro" id="IPR019340">
    <property type="entry name" value="Histone_AcTrfase_su3"/>
</dbReference>
<sequence>MPLPERHSASTTLDDIITELKLSYDSSVGLLDGSYVQKIPKANVLSNLNKLLKNFASQLQSVEQTDAVVLRKIKRELSGSEGADIEDDEDMDTNADGVENKSGEEEDDDESDDEEDTRNNSIITTNNNEDDEMGESDLGDENRSGWDSGKKRGASKLLANDHRENGAQQDGEEDDDDDEDDVGLSKRRKLNSHINIETSDDTAAISNGKGTEDDAKDPPINSKDDAVPPVQQGSFTQDNDTRLKNPKSEFVTSQTLPAKAIAQLGLFSEDNNGLETHGKEYLKKKYGVASYPQSDLYDLLPGPIPDLDFSKNKPPTNQVQFTTFQTYIESFFRLFVPEDIDFLREKHILPAGFDKSYDPNVTPFVMPKLGPFYAEAWAAEDATLGSKLNSPGYSHGVDSYIPKGSIDNLSDDKLYTEEVSCGPLSSRLLSAILCNNDEGMDAATTNTSMDDVKEESEDVENIPVPNNSQDLDVATQLNISDAYKLDSEKSDFHSIEERLKRELKYIGIFMNLPKSDNKEGKKGNSHSRKGSTVNPSENIVDNDDWIKNREDDEVCAEIRALQKELQEASARNRKHKKKLIPIVEDQIAYQEYCTILDDLDKQVDQAYIKRLRVKNKKKKTEVSPAVTQLTVNSGLLTLMDKRKKWVNNIGKLFKSPELMKRAPTESILEGNVDSDDEGDDDVEHVDAAENIIADK</sequence>
<evidence type="ECO:0000256" key="2">
    <source>
        <dbReference type="ARBA" id="ARBA00005330"/>
    </source>
</evidence>
<dbReference type="Pfam" id="PF10198">
    <property type="entry name" value="Ada3"/>
    <property type="match status" value="1"/>
</dbReference>
<evidence type="ECO:0000256" key="5">
    <source>
        <dbReference type="ARBA" id="ARBA00023242"/>
    </source>
</evidence>
<feature type="compositionally biased region" description="Polar residues" evidence="7">
    <location>
        <begin position="530"/>
        <end position="539"/>
    </location>
</feature>
<comment type="subcellular location">
    <subcellularLocation>
        <location evidence="1">Nucleus</location>
    </subcellularLocation>
</comment>
<evidence type="ECO:0000256" key="3">
    <source>
        <dbReference type="ARBA" id="ARBA00023015"/>
    </source>
</evidence>
<keyword evidence="9" id="KW-1185">Reference proteome</keyword>
<accession>A0ABP0ELC8</accession>
<keyword evidence="4" id="KW-0804">Transcription</keyword>
<feature type="compositionally biased region" description="Basic and acidic residues" evidence="7">
    <location>
        <begin position="140"/>
        <end position="150"/>
    </location>
</feature>
<keyword evidence="3" id="KW-0805">Transcription regulation</keyword>
<name>A0ABP0ELC8_9ASCO</name>
<evidence type="ECO:0000256" key="7">
    <source>
        <dbReference type="SAM" id="MobiDB-lite"/>
    </source>
</evidence>
<dbReference type="PANTHER" id="PTHR13556">
    <property type="entry name" value="TRANSCRIPTIONAL ADAPTER 3-RELATED"/>
    <property type="match status" value="1"/>
</dbReference>
<feature type="region of interest" description="Disordered" evidence="7">
    <location>
        <begin position="516"/>
        <end position="540"/>
    </location>
</feature>
<feature type="compositionally biased region" description="Acidic residues" evidence="7">
    <location>
        <begin position="170"/>
        <end position="182"/>
    </location>
</feature>
<keyword evidence="5" id="KW-0539">Nucleus</keyword>
<organism evidence="8 9">
    <name type="scientific">[Candida] anglica</name>
    <dbReference type="NCBI Taxonomy" id="148631"/>
    <lineage>
        <taxon>Eukaryota</taxon>
        <taxon>Fungi</taxon>
        <taxon>Dikarya</taxon>
        <taxon>Ascomycota</taxon>
        <taxon>Saccharomycotina</taxon>
        <taxon>Pichiomycetes</taxon>
        <taxon>Debaryomycetaceae</taxon>
        <taxon>Kurtzmaniella</taxon>
    </lineage>
</organism>
<feature type="compositionally biased region" description="Basic and acidic residues" evidence="7">
    <location>
        <begin position="210"/>
        <end position="226"/>
    </location>
</feature>
<feature type="compositionally biased region" description="Acidic residues" evidence="7">
    <location>
        <begin position="104"/>
        <end position="116"/>
    </location>
</feature>